<keyword evidence="1" id="KW-0812">Transmembrane</keyword>
<dbReference type="Proteomes" id="UP001500967">
    <property type="component" value="Unassembled WGS sequence"/>
</dbReference>
<feature type="transmembrane region" description="Helical" evidence="1">
    <location>
        <begin position="30"/>
        <end position="48"/>
    </location>
</feature>
<evidence type="ECO:0000313" key="2">
    <source>
        <dbReference type="EMBL" id="GAA0265571.1"/>
    </source>
</evidence>
<name>A0ABP3EKY1_9ACTN</name>
<evidence type="ECO:0000313" key="3">
    <source>
        <dbReference type="Proteomes" id="UP001500967"/>
    </source>
</evidence>
<dbReference type="RefSeq" id="WP_344652283.1">
    <property type="nucleotide sequence ID" value="NZ_BAAAGX010000025.1"/>
</dbReference>
<proteinExistence type="predicted"/>
<organism evidence="2 3">
    <name type="scientific">Cryptosporangium japonicum</name>
    <dbReference type="NCBI Taxonomy" id="80872"/>
    <lineage>
        <taxon>Bacteria</taxon>
        <taxon>Bacillati</taxon>
        <taxon>Actinomycetota</taxon>
        <taxon>Actinomycetes</taxon>
        <taxon>Cryptosporangiales</taxon>
        <taxon>Cryptosporangiaceae</taxon>
        <taxon>Cryptosporangium</taxon>
    </lineage>
</organism>
<reference evidence="3" key="1">
    <citation type="journal article" date="2019" name="Int. J. Syst. Evol. Microbiol.">
        <title>The Global Catalogue of Microorganisms (GCM) 10K type strain sequencing project: providing services to taxonomists for standard genome sequencing and annotation.</title>
        <authorList>
            <consortium name="The Broad Institute Genomics Platform"/>
            <consortium name="The Broad Institute Genome Sequencing Center for Infectious Disease"/>
            <person name="Wu L."/>
            <person name="Ma J."/>
        </authorList>
    </citation>
    <scope>NUCLEOTIDE SEQUENCE [LARGE SCALE GENOMIC DNA]</scope>
    <source>
        <strain evidence="3">JCM 10425</strain>
    </source>
</reference>
<feature type="transmembrane region" description="Helical" evidence="1">
    <location>
        <begin position="206"/>
        <end position="222"/>
    </location>
</feature>
<feature type="transmembrane region" description="Helical" evidence="1">
    <location>
        <begin position="148"/>
        <end position="169"/>
    </location>
</feature>
<keyword evidence="1" id="KW-0472">Membrane</keyword>
<gene>
    <name evidence="2" type="ORF">GCM10009539_60170</name>
</gene>
<sequence>MTLLLKLLLAPALVAGSSWAGRRWGAPVTGVLVALPIMAGPILLITCLEQGPEFGSRAAAAALLGLLTLALFTVVFAWCARFTGWVGSLALAWTVCLAADLGLARLTLPPIGALLLVLLAARGALAALPTDRAGDDTGTAPPWPWWDLPGRAAATAVLVVAVTAAAGTIGPGLTGVLAPFPVATSVVAAFVLARQGADAVARTLRGVPRGLLGFAVFCFLVAELTEPLGVATAFVLAVTATLGVQLVAGRVTPTADR</sequence>
<accession>A0ABP3EKY1</accession>
<protein>
    <submittedName>
        <fullName evidence="2">Uncharacterized protein</fullName>
    </submittedName>
</protein>
<comment type="caution">
    <text evidence="2">The sequence shown here is derived from an EMBL/GenBank/DDBJ whole genome shotgun (WGS) entry which is preliminary data.</text>
</comment>
<keyword evidence="1" id="KW-1133">Transmembrane helix</keyword>
<feature type="transmembrane region" description="Helical" evidence="1">
    <location>
        <begin position="229"/>
        <end position="248"/>
    </location>
</feature>
<feature type="transmembrane region" description="Helical" evidence="1">
    <location>
        <begin position="176"/>
        <end position="194"/>
    </location>
</feature>
<feature type="transmembrane region" description="Helical" evidence="1">
    <location>
        <begin position="60"/>
        <end position="78"/>
    </location>
</feature>
<keyword evidence="3" id="KW-1185">Reference proteome</keyword>
<feature type="transmembrane region" description="Helical" evidence="1">
    <location>
        <begin position="111"/>
        <end position="128"/>
    </location>
</feature>
<dbReference type="EMBL" id="BAAAGX010000025">
    <property type="protein sequence ID" value="GAA0265571.1"/>
    <property type="molecule type" value="Genomic_DNA"/>
</dbReference>
<evidence type="ECO:0000256" key="1">
    <source>
        <dbReference type="SAM" id="Phobius"/>
    </source>
</evidence>